<evidence type="ECO:0000313" key="3">
    <source>
        <dbReference type="EMBL" id="RQG99198.1"/>
    </source>
</evidence>
<dbReference type="EMBL" id="REFZ01000010">
    <property type="protein sequence ID" value="RQG99198.1"/>
    <property type="molecule type" value="Genomic_DNA"/>
</dbReference>
<sequence>MTGELSYGHDLAPKQFTSSVYLFRETDGTWEIALLEHKKLGKWMVPGGHVEPNENPCEAAVREVREELDLKLRFLSSNHAHFSADLGDARETITPELIVEEFIRDDYEDGDHIHVDCLYLARVRSGELDVNEREAATADWVTQESLPREEMFESTERLADHFFSVMRTGDYRSIGSNLTKYDFDLHRVST</sequence>
<dbReference type="SUPFAM" id="SSF55811">
    <property type="entry name" value="Nudix"/>
    <property type="match status" value="1"/>
</dbReference>
<proteinExistence type="predicted"/>
<dbReference type="PROSITE" id="PS51462">
    <property type="entry name" value="NUDIX"/>
    <property type="match status" value="1"/>
</dbReference>
<accession>A0A3N6M6I9</accession>
<protein>
    <submittedName>
        <fullName evidence="3">NUDIX domain-containing protein</fullName>
    </submittedName>
</protein>
<dbReference type="CDD" id="cd03674">
    <property type="entry name" value="NUDIX_Hydrolase"/>
    <property type="match status" value="1"/>
</dbReference>
<evidence type="ECO:0000313" key="4">
    <source>
        <dbReference type="Proteomes" id="UP000281431"/>
    </source>
</evidence>
<dbReference type="AlphaFoldDB" id="A0A3N6M6I9"/>
<dbReference type="PANTHER" id="PTHR43736">
    <property type="entry name" value="ADP-RIBOSE PYROPHOSPHATASE"/>
    <property type="match status" value="1"/>
</dbReference>
<comment type="caution">
    <text evidence="3">The sequence shown here is derived from an EMBL/GenBank/DDBJ whole genome shotgun (WGS) entry which is preliminary data.</text>
</comment>
<evidence type="ECO:0000259" key="2">
    <source>
        <dbReference type="PROSITE" id="PS51462"/>
    </source>
</evidence>
<organism evidence="3 4">
    <name type="scientific">Natrarchaeobius chitinivorans</name>
    <dbReference type="NCBI Taxonomy" id="1679083"/>
    <lineage>
        <taxon>Archaea</taxon>
        <taxon>Methanobacteriati</taxon>
        <taxon>Methanobacteriota</taxon>
        <taxon>Stenosarchaea group</taxon>
        <taxon>Halobacteria</taxon>
        <taxon>Halobacteriales</taxon>
        <taxon>Natrialbaceae</taxon>
        <taxon>Natrarchaeobius</taxon>
    </lineage>
</organism>
<dbReference type="Proteomes" id="UP000281431">
    <property type="component" value="Unassembled WGS sequence"/>
</dbReference>
<dbReference type="Pfam" id="PF00293">
    <property type="entry name" value="NUDIX"/>
    <property type="match status" value="1"/>
</dbReference>
<keyword evidence="4" id="KW-1185">Reference proteome</keyword>
<reference evidence="3 4" key="1">
    <citation type="submission" date="2018-10" db="EMBL/GenBank/DDBJ databases">
        <title>Natrarchaeobius chitinivorans gen. nov., sp. nov., and Natrarchaeobius haloalkaliphilus sp. nov., alkaliphilic, chitin-utilizing haloarchaea from hypersaline alkaline lakes.</title>
        <authorList>
            <person name="Sorokin D.Y."/>
            <person name="Elcheninov A.G."/>
            <person name="Kostrikina N.A."/>
            <person name="Bale N.J."/>
            <person name="Sinninghe Damste J.S."/>
            <person name="Khijniak T.V."/>
            <person name="Kublanov I.V."/>
            <person name="Toshchakov S.V."/>
        </authorList>
    </citation>
    <scope>NUCLEOTIDE SEQUENCE [LARGE SCALE GENOMIC DNA]</scope>
    <source>
        <strain evidence="3 4">AArcht7</strain>
    </source>
</reference>
<dbReference type="InterPro" id="IPR020084">
    <property type="entry name" value="NUDIX_hydrolase_CS"/>
</dbReference>
<dbReference type="PANTHER" id="PTHR43736:SF1">
    <property type="entry name" value="DIHYDRONEOPTERIN TRIPHOSPHATE DIPHOSPHATASE"/>
    <property type="match status" value="1"/>
</dbReference>
<dbReference type="Gene3D" id="3.90.79.10">
    <property type="entry name" value="Nucleoside Triphosphate Pyrophosphohydrolase"/>
    <property type="match status" value="1"/>
</dbReference>
<dbReference type="InterPro" id="IPR015797">
    <property type="entry name" value="NUDIX_hydrolase-like_dom_sf"/>
</dbReference>
<dbReference type="InterPro" id="IPR000086">
    <property type="entry name" value="NUDIX_hydrolase_dom"/>
</dbReference>
<dbReference type="GO" id="GO:0016787">
    <property type="term" value="F:hydrolase activity"/>
    <property type="evidence" value="ECO:0007669"/>
    <property type="project" value="UniProtKB-KW"/>
</dbReference>
<dbReference type="PROSITE" id="PS00893">
    <property type="entry name" value="NUDIX_BOX"/>
    <property type="match status" value="1"/>
</dbReference>
<keyword evidence="1" id="KW-0378">Hydrolase</keyword>
<evidence type="ECO:0000256" key="1">
    <source>
        <dbReference type="ARBA" id="ARBA00022801"/>
    </source>
</evidence>
<name>A0A3N6M6I9_NATCH</name>
<gene>
    <name evidence="3" type="ORF">EA472_15130</name>
</gene>
<feature type="domain" description="Nudix hydrolase" evidence="2">
    <location>
        <begin position="13"/>
        <end position="165"/>
    </location>
</feature>